<evidence type="ECO:0000313" key="3">
    <source>
        <dbReference type="Proteomes" id="UP000199545"/>
    </source>
</evidence>
<protein>
    <submittedName>
        <fullName evidence="2">Uncharacterized protein</fullName>
    </submittedName>
</protein>
<proteinExistence type="predicted"/>
<dbReference type="EMBL" id="FORR01000021">
    <property type="protein sequence ID" value="SFJ76811.1"/>
    <property type="molecule type" value="Genomic_DNA"/>
</dbReference>
<reference evidence="2 3" key="1">
    <citation type="submission" date="2016-10" db="EMBL/GenBank/DDBJ databases">
        <authorList>
            <person name="de Groot N.N."/>
        </authorList>
    </citation>
    <scope>NUCLEOTIDE SEQUENCE [LARGE SCALE GENOMIC DNA]</scope>
    <source>
        <strain evidence="2 3">DSM 44778</strain>
    </source>
</reference>
<dbReference type="AlphaFoldDB" id="A0A1I3U4U3"/>
<feature type="chain" id="PRO_5011756400" evidence="1">
    <location>
        <begin position="25"/>
        <end position="57"/>
    </location>
</feature>
<keyword evidence="3" id="KW-1185">Reference proteome</keyword>
<keyword evidence="1" id="KW-0732">Signal</keyword>
<gene>
    <name evidence="2" type="ORF">SAMN05421852_12114</name>
</gene>
<dbReference type="RefSeq" id="WP_175482523.1">
    <property type="nucleotide sequence ID" value="NZ_FORR01000021.1"/>
</dbReference>
<name>A0A1I3U4U3_9BACL</name>
<organism evidence="2 3">
    <name type="scientific">Thermoflavimicrobium dichotomicum</name>
    <dbReference type="NCBI Taxonomy" id="46223"/>
    <lineage>
        <taxon>Bacteria</taxon>
        <taxon>Bacillati</taxon>
        <taxon>Bacillota</taxon>
        <taxon>Bacilli</taxon>
        <taxon>Bacillales</taxon>
        <taxon>Thermoactinomycetaceae</taxon>
        <taxon>Thermoflavimicrobium</taxon>
    </lineage>
</organism>
<dbReference type="Proteomes" id="UP000199545">
    <property type="component" value="Unassembled WGS sequence"/>
</dbReference>
<evidence type="ECO:0000313" key="2">
    <source>
        <dbReference type="EMBL" id="SFJ76811.1"/>
    </source>
</evidence>
<feature type="signal peptide" evidence="1">
    <location>
        <begin position="1"/>
        <end position="24"/>
    </location>
</feature>
<evidence type="ECO:0000256" key="1">
    <source>
        <dbReference type="SAM" id="SignalP"/>
    </source>
</evidence>
<sequence>MKRKWFFISAIMTSLLLSGIDSCAALIESCSLDSSQIKDKARDFLSCKRKTEAPLIT</sequence>
<accession>A0A1I3U4U3</accession>